<gene>
    <name evidence="2" type="ORF">ACFYKT_14485</name>
</gene>
<organism evidence="2 3">
    <name type="scientific">Cytobacillus mangrovibacter</name>
    <dbReference type="NCBI Taxonomy" id="3299024"/>
    <lineage>
        <taxon>Bacteria</taxon>
        <taxon>Bacillati</taxon>
        <taxon>Bacillota</taxon>
        <taxon>Bacilli</taxon>
        <taxon>Bacillales</taxon>
        <taxon>Bacillaceae</taxon>
        <taxon>Cytobacillus</taxon>
    </lineage>
</organism>
<evidence type="ECO:0008006" key="4">
    <source>
        <dbReference type="Google" id="ProtNLM"/>
    </source>
</evidence>
<dbReference type="Proteomes" id="UP001601058">
    <property type="component" value="Unassembled WGS sequence"/>
</dbReference>
<sequence length="57" mass="6784">MFWSIVAVLFILYVVFSLSTIKYQLKQIQKQLKIKDVGIEKLSDEQMEKELEDNFKS</sequence>
<name>A0ABW6K4A7_9BACI</name>
<keyword evidence="3" id="KW-1185">Reference proteome</keyword>
<keyword evidence="1" id="KW-0812">Transmembrane</keyword>
<evidence type="ECO:0000313" key="3">
    <source>
        <dbReference type="Proteomes" id="UP001601058"/>
    </source>
</evidence>
<keyword evidence="1" id="KW-1133">Transmembrane helix</keyword>
<accession>A0ABW6K4A7</accession>
<proteinExistence type="predicted"/>
<evidence type="ECO:0000313" key="2">
    <source>
        <dbReference type="EMBL" id="MFE8697547.1"/>
    </source>
</evidence>
<evidence type="ECO:0000256" key="1">
    <source>
        <dbReference type="SAM" id="Phobius"/>
    </source>
</evidence>
<protein>
    <recommendedName>
        <fullName evidence="4">DUF1514 domain-containing protein</fullName>
    </recommendedName>
</protein>
<keyword evidence="1" id="KW-0472">Membrane</keyword>
<dbReference type="RefSeq" id="WP_389220933.1">
    <property type="nucleotide sequence ID" value="NZ_JBIACJ010000007.1"/>
</dbReference>
<dbReference type="EMBL" id="JBIACJ010000007">
    <property type="protein sequence ID" value="MFE8697547.1"/>
    <property type="molecule type" value="Genomic_DNA"/>
</dbReference>
<reference evidence="2 3" key="1">
    <citation type="submission" date="2024-08" db="EMBL/GenBank/DDBJ databases">
        <title>Two novel Cytobacillus novel species.</title>
        <authorList>
            <person name="Liu G."/>
        </authorList>
    </citation>
    <scope>NUCLEOTIDE SEQUENCE [LARGE SCALE GENOMIC DNA]</scope>
    <source>
        <strain evidence="2 3">FJAT-53684</strain>
    </source>
</reference>
<feature type="transmembrane region" description="Helical" evidence="1">
    <location>
        <begin position="6"/>
        <end position="25"/>
    </location>
</feature>
<comment type="caution">
    <text evidence="2">The sequence shown here is derived from an EMBL/GenBank/DDBJ whole genome shotgun (WGS) entry which is preliminary data.</text>
</comment>